<proteinExistence type="predicted"/>
<protein>
    <recommendedName>
        <fullName evidence="4">Secreted protein</fullName>
    </recommendedName>
</protein>
<keyword evidence="3" id="KW-1185">Reference proteome</keyword>
<evidence type="ECO:0008006" key="4">
    <source>
        <dbReference type="Google" id="ProtNLM"/>
    </source>
</evidence>
<name>A0AAN6YDH2_9PEZI</name>
<evidence type="ECO:0000313" key="3">
    <source>
        <dbReference type="Proteomes" id="UP001301769"/>
    </source>
</evidence>
<sequence length="71" mass="7972">MFFMSFFFILLQVANGVIYLVSKASRKGEIISKDRIKVVATSHGGHWRIELRSWGNNNGGVTGQPAHYYGL</sequence>
<feature type="signal peptide" evidence="1">
    <location>
        <begin position="1"/>
        <end position="16"/>
    </location>
</feature>
<feature type="non-terminal residue" evidence="2">
    <location>
        <position position="71"/>
    </location>
</feature>
<evidence type="ECO:0000256" key="1">
    <source>
        <dbReference type="SAM" id="SignalP"/>
    </source>
</evidence>
<accession>A0AAN6YDH2</accession>
<dbReference type="Proteomes" id="UP001301769">
    <property type="component" value="Unassembled WGS sequence"/>
</dbReference>
<evidence type="ECO:0000313" key="2">
    <source>
        <dbReference type="EMBL" id="KAK4217278.1"/>
    </source>
</evidence>
<gene>
    <name evidence="2" type="ORF">QBC37DRAFT_415308</name>
</gene>
<dbReference type="EMBL" id="MU858061">
    <property type="protein sequence ID" value="KAK4217278.1"/>
    <property type="molecule type" value="Genomic_DNA"/>
</dbReference>
<comment type="caution">
    <text evidence="2">The sequence shown here is derived from an EMBL/GenBank/DDBJ whole genome shotgun (WGS) entry which is preliminary data.</text>
</comment>
<reference evidence="2" key="1">
    <citation type="journal article" date="2023" name="Mol. Phylogenet. Evol.">
        <title>Genome-scale phylogeny and comparative genomics of the fungal order Sordariales.</title>
        <authorList>
            <person name="Hensen N."/>
            <person name="Bonometti L."/>
            <person name="Westerberg I."/>
            <person name="Brannstrom I.O."/>
            <person name="Guillou S."/>
            <person name="Cros-Aarteil S."/>
            <person name="Calhoun S."/>
            <person name="Haridas S."/>
            <person name="Kuo A."/>
            <person name="Mondo S."/>
            <person name="Pangilinan J."/>
            <person name="Riley R."/>
            <person name="LaButti K."/>
            <person name="Andreopoulos B."/>
            <person name="Lipzen A."/>
            <person name="Chen C."/>
            <person name="Yan M."/>
            <person name="Daum C."/>
            <person name="Ng V."/>
            <person name="Clum A."/>
            <person name="Steindorff A."/>
            <person name="Ohm R.A."/>
            <person name="Martin F."/>
            <person name="Silar P."/>
            <person name="Natvig D.O."/>
            <person name="Lalanne C."/>
            <person name="Gautier V."/>
            <person name="Ament-Velasquez S.L."/>
            <person name="Kruys A."/>
            <person name="Hutchinson M.I."/>
            <person name="Powell A.J."/>
            <person name="Barry K."/>
            <person name="Miller A.N."/>
            <person name="Grigoriev I.V."/>
            <person name="Debuchy R."/>
            <person name="Gladieux P."/>
            <person name="Hiltunen Thoren M."/>
            <person name="Johannesson H."/>
        </authorList>
    </citation>
    <scope>NUCLEOTIDE SEQUENCE</scope>
    <source>
        <strain evidence="2">PSN293</strain>
    </source>
</reference>
<dbReference type="AlphaFoldDB" id="A0AAN6YDH2"/>
<organism evidence="2 3">
    <name type="scientific">Rhypophila decipiens</name>
    <dbReference type="NCBI Taxonomy" id="261697"/>
    <lineage>
        <taxon>Eukaryota</taxon>
        <taxon>Fungi</taxon>
        <taxon>Dikarya</taxon>
        <taxon>Ascomycota</taxon>
        <taxon>Pezizomycotina</taxon>
        <taxon>Sordariomycetes</taxon>
        <taxon>Sordariomycetidae</taxon>
        <taxon>Sordariales</taxon>
        <taxon>Naviculisporaceae</taxon>
        <taxon>Rhypophila</taxon>
    </lineage>
</organism>
<reference evidence="2" key="2">
    <citation type="submission" date="2023-05" db="EMBL/GenBank/DDBJ databases">
        <authorList>
            <consortium name="Lawrence Berkeley National Laboratory"/>
            <person name="Steindorff A."/>
            <person name="Hensen N."/>
            <person name="Bonometti L."/>
            <person name="Westerberg I."/>
            <person name="Brannstrom I.O."/>
            <person name="Guillou S."/>
            <person name="Cros-Aarteil S."/>
            <person name="Calhoun S."/>
            <person name="Haridas S."/>
            <person name="Kuo A."/>
            <person name="Mondo S."/>
            <person name="Pangilinan J."/>
            <person name="Riley R."/>
            <person name="Labutti K."/>
            <person name="Andreopoulos B."/>
            <person name="Lipzen A."/>
            <person name="Chen C."/>
            <person name="Yanf M."/>
            <person name="Daum C."/>
            <person name="Ng V."/>
            <person name="Clum A."/>
            <person name="Ohm R."/>
            <person name="Martin F."/>
            <person name="Silar P."/>
            <person name="Natvig D."/>
            <person name="Lalanne C."/>
            <person name="Gautier V."/>
            <person name="Ament-Velasquez S.L."/>
            <person name="Kruys A."/>
            <person name="Hutchinson M.I."/>
            <person name="Powell A.J."/>
            <person name="Barry K."/>
            <person name="Miller A.N."/>
            <person name="Grigoriev I.V."/>
            <person name="Debuchy R."/>
            <person name="Gladieux P."/>
            <person name="Thoren M.H."/>
            <person name="Johannesson H."/>
        </authorList>
    </citation>
    <scope>NUCLEOTIDE SEQUENCE</scope>
    <source>
        <strain evidence="2">PSN293</strain>
    </source>
</reference>
<keyword evidence="1" id="KW-0732">Signal</keyword>
<feature type="chain" id="PRO_5042930078" description="Secreted protein" evidence="1">
    <location>
        <begin position="17"/>
        <end position="71"/>
    </location>
</feature>